<keyword evidence="3" id="KW-0732">Signal</keyword>
<evidence type="ECO:0000313" key="4">
    <source>
        <dbReference type="EMBL" id="RDK87227.1"/>
    </source>
</evidence>
<feature type="chain" id="PRO_5016744666" description="tRNA (Guanine-N1)-methyltransferase" evidence="3">
    <location>
        <begin position="21"/>
        <end position="197"/>
    </location>
</feature>
<dbReference type="EMBL" id="QRAO01000002">
    <property type="protein sequence ID" value="RDK87227.1"/>
    <property type="molecule type" value="Genomic_DNA"/>
</dbReference>
<feature type="coiled-coil region" evidence="1">
    <location>
        <begin position="67"/>
        <end position="108"/>
    </location>
</feature>
<feature type="signal peptide" evidence="3">
    <location>
        <begin position="1"/>
        <end position="20"/>
    </location>
</feature>
<protein>
    <recommendedName>
        <fullName evidence="6">tRNA (Guanine-N1)-methyltransferase</fullName>
    </recommendedName>
</protein>
<keyword evidence="1" id="KW-0175">Coiled coil</keyword>
<evidence type="ECO:0000256" key="2">
    <source>
        <dbReference type="SAM" id="Phobius"/>
    </source>
</evidence>
<evidence type="ECO:0008006" key="6">
    <source>
        <dbReference type="Google" id="ProtNLM"/>
    </source>
</evidence>
<reference evidence="4 5" key="1">
    <citation type="submission" date="2018-07" db="EMBL/GenBank/DDBJ databases">
        <title>Genomic Encyclopedia of Type Strains, Phase IV (KMG-IV): sequencing the most valuable type-strain genomes for metagenomic binning, comparative biology and taxonomic classification.</title>
        <authorList>
            <person name="Goeker M."/>
        </authorList>
    </citation>
    <scope>NUCLEOTIDE SEQUENCE [LARGE SCALE GENOMIC DNA]</scope>
    <source>
        <strain evidence="4 5">DSM 101478</strain>
    </source>
</reference>
<feature type="coiled-coil region" evidence="1">
    <location>
        <begin position="158"/>
        <end position="195"/>
    </location>
</feature>
<comment type="caution">
    <text evidence="4">The sequence shown here is derived from an EMBL/GenBank/DDBJ whole genome shotgun (WGS) entry which is preliminary data.</text>
</comment>
<feature type="transmembrane region" description="Helical" evidence="2">
    <location>
        <begin position="127"/>
        <end position="144"/>
    </location>
</feature>
<sequence>MNKIISTAAAVFLCISQLAAQENPQESPNTIENQFVEVVDGSNSYQEFKVIKKTEINKLRSNILDTISGLEGKITSLNTEIDSQKNEIASLSQNLKRTEEDLALSQKKENGIEIFGILTQKSTYNTIMWSVVGILLVALAFFIYKFKNSHAVTRNVRLKLAETEIEFEKARQTRIEEQQMLRRKLQDEINKNRKLQG</sequence>
<keyword evidence="2" id="KW-0472">Membrane</keyword>
<evidence type="ECO:0000313" key="5">
    <source>
        <dbReference type="Proteomes" id="UP000255317"/>
    </source>
</evidence>
<dbReference type="AlphaFoldDB" id="A0A370QFT6"/>
<proteinExistence type="predicted"/>
<keyword evidence="5" id="KW-1185">Reference proteome</keyword>
<gene>
    <name evidence="4" type="ORF">C8D94_102412</name>
</gene>
<name>A0A370QFT6_9FLAO</name>
<accession>A0A370QFT6</accession>
<dbReference type="RefSeq" id="WP_147278517.1">
    <property type="nucleotide sequence ID" value="NZ_QRAO01000002.1"/>
</dbReference>
<keyword evidence="2" id="KW-1133">Transmembrane helix</keyword>
<evidence type="ECO:0000256" key="1">
    <source>
        <dbReference type="SAM" id="Coils"/>
    </source>
</evidence>
<organism evidence="4 5">
    <name type="scientific">Marinirhabdus gelatinilytica</name>
    <dbReference type="NCBI Taxonomy" id="1703343"/>
    <lineage>
        <taxon>Bacteria</taxon>
        <taxon>Pseudomonadati</taxon>
        <taxon>Bacteroidota</taxon>
        <taxon>Flavobacteriia</taxon>
        <taxon>Flavobacteriales</taxon>
        <taxon>Flavobacteriaceae</taxon>
    </lineage>
</organism>
<dbReference type="Proteomes" id="UP000255317">
    <property type="component" value="Unassembled WGS sequence"/>
</dbReference>
<dbReference type="OrthoDB" id="981213at2"/>
<keyword evidence="2" id="KW-0812">Transmembrane</keyword>
<evidence type="ECO:0000256" key="3">
    <source>
        <dbReference type="SAM" id="SignalP"/>
    </source>
</evidence>